<name>A0A7G7G3X4_9BACT</name>
<feature type="compositionally biased region" description="Basic residues" evidence="1">
    <location>
        <begin position="81"/>
        <end position="100"/>
    </location>
</feature>
<evidence type="ECO:0000313" key="4">
    <source>
        <dbReference type="Proteomes" id="UP000515237"/>
    </source>
</evidence>
<keyword evidence="2" id="KW-0732">Signal</keyword>
<accession>A0A7G7G3X4</accession>
<evidence type="ECO:0000256" key="2">
    <source>
        <dbReference type="SAM" id="SignalP"/>
    </source>
</evidence>
<keyword evidence="4" id="KW-1185">Reference proteome</keyword>
<feature type="signal peptide" evidence="2">
    <location>
        <begin position="1"/>
        <end position="22"/>
    </location>
</feature>
<evidence type="ECO:0000256" key="1">
    <source>
        <dbReference type="SAM" id="MobiDB-lite"/>
    </source>
</evidence>
<feature type="region of interest" description="Disordered" evidence="1">
    <location>
        <begin position="24"/>
        <end position="100"/>
    </location>
</feature>
<organism evidence="3 4">
    <name type="scientific">Adhaeribacter swui</name>
    <dbReference type="NCBI Taxonomy" id="2086471"/>
    <lineage>
        <taxon>Bacteria</taxon>
        <taxon>Pseudomonadati</taxon>
        <taxon>Bacteroidota</taxon>
        <taxon>Cytophagia</taxon>
        <taxon>Cytophagales</taxon>
        <taxon>Hymenobacteraceae</taxon>
        <taxon>Adhaeribacter</taxon>
    </lineage>
</organism>
<protein>
    <submittedName>
        <fullName evidence="3">Uncharacterized protein</fullName>
    </submittedName>
</protein>
<dbReference type="KEGG" id="aswu:HUW51_03655"/>
<dbReference type="RefSeq" id="WP_185272641.1">
    <property type="nucleotide sequence ID" value="NZ_CP055156.1"/>
</dbReference>
<dbReference type="EMBL" id="CP055156">
    <property type="protein sequence ID" value="QNF31858.1"/>
    <property type="molecule type" value="Genomic_DNA"/>
</dbReference>
<proteinExistence type="predicted"/>
<feature type="chain" id="PRO_5028910332" evidence="2">
    <location>
        <begin position="23"/>
        <end position="100"/>
    </location>
</feature>
<sequence>MKKIKNGLIALLLALVGMPALAQTTNPATSKPNQNTPATTASPTTDKSVSPNTTKATSTRTDSVVTVPENGTSIATAPGTKKQKKRSKPTPTKNKKTNPY</sequence>
<reference evidence="3 4" key="1">
    <citation type="journal article" date="2018" name="Int. J. Syst. Evol. Microbiol.">
        <title>Adhaeribacter swui sp. nov., isolated from wet mud.</title>
        <authorList>
            <person name="Kim D.U."/>
            <person name="Kim K.W."/>
            <person name="Kang M.S."/>
            <person name="Kim J.Y."/>
            <person name="Jang J.H."/>
            <person name="Kim M.K."/>
        </authorList>
    </citation>
    <scope>NUCLEOTIDE SEQUENCE [LARGE SCALE GENOMIC DNA]</scope>
    <source>
        <strain evidence="3 4">KCTC 52873</strain>
    </source>
</reference>
<gene>
    <name evidence="3" type="ORF">HUW51_03655</name>
</gene>
<evidence type="ECO:0000313" key="3">
    <source>
        <dbReference type="EMBL" id="QNF31858.1"/>
    </source>
</evidence>
<dbReference type="Proteomes" id="UP000515237">
    <property type="component" value="Chromosome"/>
</dbReference>
<dbReference type="AlphaFoldDB" id="A0A7G7G3X4"/>
<feature type="compositionally biased region" description="Polar residues" evidence="1">
    <location>
        <begin position="24"/>
        <end position="75"/>
    </location>
</feature>